<dbReference type="GO" id="GO:0006096">
    <property type="term" value="P:glycolytic process"/>
    <property type="evidence" value="ECO:0007669"/>
    <property type="project" value="UniProtKB-KW"/>
</dbReference>
<evidence type="ECO:0000256" key="2">
    <source>
        <dbReference type="ARBA" id="ARBA00003906"/>
    </source>
</evidence>
<protein>
    <recommendedName>
        <fullName evidence="6">2-oxoglutarate dehydrogenase E1 component</fullName>
        <ecNumber evidence="5">1.2.4.2</ecNumber>
    </recommendedName>
    <alternativeName>
        <fullName evidence="10">Alpha-ketoglutarate dehydrogenase</fullName>
    </alternativeName>
</protein>
<accession>A0A1W6N2H1</accession>
<keyword evidence="14" id="KW-1185">Reference proteome</keyword>
<evidence type="ECO:0000259" key="12">
    <source>
        <dbReference type="SMART" id="SM00861"/>
    </source>
</evidence>
<dbReference type="InterPro" id="IPR032106">
    <property type="entry name" value="2-oxogl_dehyd_N"/>
</dbReference>
<dbReference type="Gene3D" id="3.40.50.11610">
    <property type="entry name" value="Multifunctional 2-oxoglutarate metabolism enzyme, C-terminal domain"/>
    <property type="match status" value="1"/>
</dbReference>
<dbReference type="InterPro" id="IPR001017">
    <property type="entry name" value="DH_E1"/>
</dbReference>
<dbReference type="KEGG" id="naf:GQ61_00460"/>
<dbReference type="Pfam" id="PF16078">
    <property type="entry name" value="2-oxogl_dehyd_N"/>
    <property type="match status" value="1"/>
</dbReference>
<dbReference type="PANTHER" id="PTHR23152">
    <property type="entry name" value="2-OXOGLUTARATE DEHYDROGENASE"/>
    <property type="match status" value="1"/>
</dbReference>
<keyword evidence="8" id="KW-0786">Thiamine pyrophosphate</keyword>
<dbReference type="Pfam" id="PF00676">
    <property type="entry name" value="E1_dh"/>
    <property type="match status" value="1"/>
</dbReference>
<keyword evidence="7 13" id="KW-0560">Oxidoreductase</keyword>
<dbReference type="SUPFAM" id="SSF52518">
    <property type="entry name" value="Thiamin diphosphate-binding fold (THDP-binding)"/>
    <property type="match status" value="2"/>
</dbReference>
<dbReference type="InterPro" id="IPR029061">
    <property type="entry name" value="THDP-binding"/>
</dbReference>
<keyword evidence="9" id="KW-0324">Glycolysis</keyword>
<dbReference type="Gene3D" id="3.40.50.970">
    <property type="match status" value="1"/>
</dbReference>
<dbReference type="Gene3D" id="1.10.287.1150">
    <property type="entry name" value="TPP helical domain"/>
    <property type="match status" value="1"/>
</dbReference>
<dbReference type="GO" id="GO:0045252">
    <property type="term" value="C:oxoglutarate dehydrogenase complex"/>
    <property type="evidence" value="ECO:0007669"/>
    <property type="project" value="TreeGrafter"/>
</dbReference>
<sequence>MKKNELLSSIYTGNAAIYLESMFAAYLRDKDSIDSTWREFFEGLGDNPEGLLKDILGASWSPRKFERSDEEPKKETKDLPKTTMEKRVVSEDVLQKTIKALEFIQAYRARGHLNAILDPLELTQPIAHPELNPKYFGFSEEEYDIPITIGGIFGREKASIRELETTLKTIYSGTIGFEYTYILNVQEREWLQNRIERIRTQFSIDQKTKILKNLISAESFERFLQVKFTGAKRFGLEGGETLMPGLESILQTLSKDGTQDVFIGMAHRGRLNVIVNLIGWEPRSILAEFQGQHGEPNSVSGSGDVKYHLGVSKEREVDGHKMHLALLPNPSHLEFINPVVMGKVRGLQTITNDASRSKTQGVLIHGDAAFAGQGIVAETLLLSQLEGYTTGGTIHIIINNQIGFTASPNETKSSVYCSDLAKMIDVPVFHVNGDDPEAVVWVSQLAAEYRQTFKKDVFIDLICYRRFGHNEMDEPSFTQPLMYSVIRQRPSIRERYQSKLKEEGSYNEAEITAFVTEYESFLQSEFEAAKTFHSEPLWLKGSWQNIQGHVDLFEKIETGVEKSHLEKISRQLSLAPEDFNLNPKLNKLLKDRMQMFETGEGIDWSMGEALAFGTLLTEGRNVRLSGQDSARGTFTQRHAVYSDQTTKKNYAHLNHIQENQGIFEVINSPLSESGVMGFELGYSYADPMSLVLWEGQFGDFANGAQVIIDQFLSAGQAKWLRLSGLVLLLPHSYDGQGPEHTSARLERYLQLCAEHNMIVANCSTPANYFHLLRRQIHGKTRRPLIIMTPKALLRHPKAVSKINDMGQGTVFQEVIPDLYDKLFKESKIKRVILCSGKVYYDLLEEREKRNINNIALIRLEQFYPFPEEHLIKILTSYTSAELIWCQEEPRNMGAWHFLDRRLEAVLEKVKMNSKRPIYVGRPDSASPATGYSDWHNREQKKLINEALSL</sequence>
<dbReference type="STRING" id="1414854.GQ61_00460"/>
<proteinExistence type="inferred from homology"/>
<dbReference type="PIRSF" id="PIRSF000157">
    <property type="entry name" value="Oxoglu_dh_E1"/>
    <property type="match status" value="1"/>
</dbReference>
<dbReference type="NCBIfam" id="NF008907">
    <property type="entry name" value="PRK12270.1"/>
    <property type="match status" value="1"/>
</dbReference>
<dbReference type="GO" id="GO:0004591">
    <property type="term" value="F:oxoglutarate dehydrogenase (succinyl-transferring) activity"/>
    <property type="evidence" value="ECO:0007669"/>
    <property type="project" value="UniProtKB-EC"/>
</dbReference>
<feature type="domain" description="Transketolase-like pyrimidine-binding" evidence="12">
    <location>
        <begin position="602"/>
        <end position="795"/>
    </location>
</feature>
<dbReference type="GO" id="GO:0006099">
    <property type="term" value="P:tricarboxylic acid cycle"/>
    <property type="evidence" value="ECO:0007669"/>
    <property type="project" value="TreeGrafter"/>
</dbReference>
<evidence type="ECO:0000313" key="13">
    <source>
        <dbReference type="EMBL" id="ARN84070.1"/>
    </source>
</evidence>
<evidence type="ECO:0000313" key="14">
    <source>
        <dbReference type="Proteomes" id="UP000237351"/>
    </source>
</evidence>
<comment type="similarity">
    <text evidence="3">Belongs to the alpha-ketoglutarate dehydrogenase family.</text>
</comment>
<dbReference type="InterPro" id="IPR042179">
    <property type="entry name" value="KGD_C_sf"/>
</dbReference>
<organism evidence="13 14">
    <name type="scientific">Candidatus Nucleicultrix amoebiphila FS5</name>
    <dbReference type="NCBI Taxonomy" id="1414854"/>
    <lineage>
        <taxon>Bacteria</taxon>
        <taxon>Pseudomonadati</taxon>
        <taxon>Pseudomonadota</taxon>
        <taxon>Alphaproteobacteria</taxon>
        <taxon>Holosporales</taxon>
        <taxon>Candidatus Nucleicultricaceae</taxon>
        <taxon>Candidatus Nucleicultrix</taxon>
    </lineage>
</organism>
<dbReference type="CDD" id="cd02016">
    <property type="entry name" value="TPP_E1_OGDC_like"/>
    <property type="match status" value="1"/>
</dbReference>
<dbReference type="EC" id="1.2.4.2" evidence="5"/>
<comment type="function">
    <text evidence="2">E1 component of the 2-oxoglutarate dehydrogenase (OGDH) complex which catalyzes the decarboxylation of 2-oxoglutarate, the first step in the conversion of 2-oxoglutarate to succinyl-CoA and CO(2).</text>
</comment>
<evidence type="ECO:0000256" key="10">
    <source>
        <dbReference type="ARBA" id="ARBA00030680"/>
    </source>
</evidence>
<evidence type="ECO:0000256" key="4">
    <source>
        <dbReference type="ARBA" id="ARBA00011301"/>
    </source>
</evidence>
<dbReference type="AlphaFoldDB" id="A0A1W6N2H1"/>
<evidence type="ECO:0000256" key="6">
    <source>
        <dbReference type="ARBA" id="ARBA00013321"/>
    </source>
</evidence>
<dbReference type="GO" id="GO:0030976">
    <property type="term" value="F:thiamine pyrophosphate binding"/>
    <property type="evidence" value="ECO:0007669"/>
    <property type="project" value="InterPro"/>
</dbReference>
<dbReference type="EMBL" id="CP008743">
    <property type="protein sequence ID" value="ARN84070.1"/>
    <property type="molecule type" value="Genomic_DNA"/>
</dbReference>
<dbReference type="Proteomes" id="UP000237351">
    <property type="component" value="Chromosome"/>
</dbReference>
<reference evidence="13 14" key="1">
    <citation type="submission" date="2014-06" db="EMBL/GenBank/DDBJ databases">
        <title>The genome of the endonuclear symbiont Nucleicultrix amoebiphila.</title>
        <authorList>
            <person name="Schulz F."/>
            <person name="Horn M."/>
        </authorList>
    </citation>
    <scope>NUCLEOTIDE SEQUENCE [LARGE SCALE GENOMIC DNA]</scope>
    <source>
        <strain evidence="13 14">FS5</strain>
    </source>
</reference>
<dbReference type="OrthoDB" id="9759785at2"/>
<evidence type="ECO:0000256" key="5">
    <source>
        <dbReference type="ARBA" id="ARBA00012280"/>
    </source>
</evidence>
<dbReference type="Pfam" id="PF16870">
    <property type="entry name" value="OxoGdeHyase_C"/>
    <property type="match status" value="1"/>
</dbReference>
<evidence type="ECO:0000256" key="8">
    <source>
        <dbReference type="ARBA" id="ARBA00023052"/>
    </source>
</evidence>
<evidence type="ECO:0000256" key="1">
    <source>
        <dbReference type="ARBA" id="ARBA00001964"/>
    </source>
</evidence>
<dbReference type="InterPro" id="IPR005475">
    <property type="entry name" value="Transketolase-like_Pyr-bd"/>
</dbReference>
<dbReference type="Pfam" id="PF02779">
    <property type="entry name" value="Transket_pyr"/>
    <property type="match status" value="1"/>
</dbReference>
<comment type="cofactor">
    <cofactor evidence="1">
        <name>thiamine diphosphate</name>
        <dbReference type="ChEBI" id="CHEBI:58937"/>
    </cofactor>
</comment>
<evidence type="ECO:0000256" key="9">
    <source>
        <dbReference type="ARBA" id="ARBA00023152"/>
    </source>
</evidence>
<dbReference type="RefSeq" id="WP_085783421.1">
    <property type="nucleotide sequence ID" value="NZ_CP008743.1"/>
</dbReference>
<dbReference type="PANTHER" id="PTHR23152:SF4">
    <property type="entry name" value="2-OXOADIPATE DEHYDROGENASE COMPLEX COMPONENT E1"/>
    <property type="match status" value="1"/>
</dbReference>
<dbReference type="Gene3D" id="3.40.50.12470">
    <property type="match status" value="1"/>
</dbReference>
<gene>
    <name evidence="13" type="primary">sucA</name>
    <name evidence="13" type="ORF">GQ61_00460</name>
</gene>
<evidence type="ECO:0000256" key="3">
    <source>
        <dbReference type="ARBA" id="ARBA00006936"/>
    </source>
</evidence>
<dbReference type="NCBIfam" id="NF006914">
    <property type="entry name" value="PRK09404.1"/>
    <property type="match status" value="1"/>
</dbReference>
<dbReference type="SMART" id="SM00861">
    <property type="entry name" value="Transket_pyr"/>
    <property type="match status" value="1"/>
</dbReference>
<dbReference type="GO" id="GO:0005829">
    <property type="term" value="C:cytosol"/>
    <property type="evidence" value="ECO:0007669"/>
    <property type="project" value="TreeGrafter"/>
</dbReference>
<name>A0A1W6N2H1_9PROT</name>
<feature type="region of interest" description="Disordered" evidence="11">
    <location>
        <begin position="63"/>
        <end position="82"/>
    </location>
</feature>
<comment type="subunit">
    <text evidence="4">Homodimer. Part of the 2-oxoglutarate dehydrogenase (OGDH) complex composed of E1 (2-oxoglutarate dehydrogenase), E2 (dihydrolipoamide succinyltransferase) and E3 (dihydrolipoamide dehydrogenase); the complex contains multiple copies of the three enzymatic components (E1, E2 and E3).</text>
</comment>
<dbReference type="InterPro" id="IPR031717">
    <property type="entry name" value="ODO-1/KGD_C"/>
</dbReference>
<dbReference type="InterPro" id="IPR011603">
    <property type="entry name" value="2oxoglutarate_DH_E1"/>
</dbReference>
<evidence type="ECO:0000256" key="7">
    <source>
        <dbReference type="ARBA" id="ARBA00023002"/>
    </source>
</evidence>
<dbReference type="NCBIfam" id="TIGR00239">
    <property type="entry name" value="2oxo_dh_E1"/>
    <property type="match status" value="1"/>
</dbReference>
<evidence type="ECO:0000256" key="11">
    <source>
        <dbReference type="SAM" id="MobiDB-lite"/>
    </source>
</evidence>